<evidence type="ECO:0000313" key="2">
    <source>
        <dbReference type="EMBL" id="SEM14698.1"/>
    </source>
</evidence>
<dbReference type="OrthoDB" id="5143297at2"/>
<dbReference type="Proteomes" id="UP000183015">
    <property type="component" value="Unassembled WGS sequence"/>
</dbReference>
<accession>A0A1H7W0Z1</accession>
<feature type="domain" description="RiboL-PSP-HEPN" evidence="1">
    <location>
        <begin position="29"/>
        <end position="220"/>
    </location>
</feature>
<evidence type="ECO:0000259" key="1">
    <source>
        <dbReference type="Pfam" id="PF18735"/>
    </source>
</evidence>
<dbReference type="AlphaFoldDB" id="A0A1H7W0Z1"/>
<evidence type="ECO:0000313" key="3">
    <source>
        <dbReference type="Proteomes" id="UP000183015"/>
    </source>
</evidence>
<reference evidence="3" key="1">
    <citation type="submission" date="2016-10" db="EMBL/GenBank/DDBJ databases">
        <authorList>
            <person name="Varghese N."/>
        </authorList>
    </citation>
    <scope>NUCLEOTIDE SEQUENCE [LARGE SCALE GENOMIC DNA]</scope>
    <source>
        <strain evidence="3">DSM 45096 / BCRC 16803 / CGMCC 4.1857 / CIP 109030 / JCM 12277 / KCTC 19219 / NBRC 100920 / 33214</strain>
    </source>
</reference>
<dbReference type="RefSeq" id="WP_143094604.1">
    <property type="nucleotide sequence ID" value="NZ_BBPN01000007.1"/>
</dbReference>
<gene>
    <name evidence="2" type="ORF">SAMN05414137_119114</name>
</gene>
<dbReference type="EMBL" id="FOAZ01000019">
    <property type="protein sequence ID" value="SEM14698.1"/>
    <property type="molecule type" value="Genomic_DNA"/>
</dbReference>
<name>A0A1H7W0Z1_STRJI</name>
<protein>
    <recommendedName>
        <fullName evidence="1">RiboL-PSP-HEPN domain-containing protein</fullName>
    </recommendedName>
</protein>
<dbReference type="Pfam" id="PF18735">
    <property type="entry name" value="HEPN_RiboL-PSP"/>
    <property type="match status" value="1"/>
</dbReference>
<sequence>MSSLPNLDSSLLSVKALISLESVYLDPPEDREIATVSALRGACTVLTVAAFEKFLRDLFEEELDRIRAAGVPAALLPQKLRVEASFASMELAIKGDYSSKGMEREQRLEGVIAAAKLLSKGSFEPRALAATNSNPDAACVKRMFKTVGISEVFKKASPEFTKLWGRPEIEGFEEQKLDALVNSRHQVAHTASALHISRPELTYNVRFIEVLAKTLFDILNGYVTDIVDSYAEAGSTEVASPS</sequence>
<organism evidence="2 3">
    <name type="scientific">Streptacidiphilus jiangxiensis</name>
    <dbReference type="NCBI Taxonomy" id="235985"/>
    <lineage>
        <taxon>Bacteria</taxon>
        <taxon>Bacillati</taxon>
        <taxon>Actinomycetota</taxon>
        <taxon>Actinomycetes</taxon>
        <taxon>Kitasatosporales</taxon>
        <taxon>Streptomycetaceae</taxon>
        <taxon>Streptacidiphilus</taxon>
    </lineage>
</organism>
<keyword evidence="3" id="KW-1185">Reference proteome</keyword>
<proteinExistence type="predicted"/>
<dbReference type="InterPro" id="IPR041519">
    <property type="entry name" value="HEPN_RiboL-PSP"/>
</dbReference>